<evidence type="ECO:0000256" key="3">
    <source>
        <dbReference type="ARBA" id="ARBA00022692"/>
    </source>
</evidence>
<feature type="domain" description="CBS" evidence="11">
    <location>
        <begin position="241"/>
        <end position="301"/>
    </location>
</feature>
<dbReference type="Pfam" id="PF00571">
    <property type="entry name" value="CBS"/>
    <property type="match status" value="2"/>
</dbReference>
<evidence type="ECO:0000313" key="14">
    <source>
        <dbReference type="Proteomes" id="UP000292583"/>
    </source>
</evidence>
<feature type="transmembrane region" description="Helical" evidence="10">
    <location>
        <begin position="155"/>
        <end position="174"/>
    </location>
</feature>
<dbReference type="OrthoDB" id="9798188at2"/>
<dbReference type="CDD" id="cd04590">
    <property type="entry name" value="CBS_pair_CorC_HlyC_assoc"/>
    <property type="match status" value="1"/>
</dbReference>
<evidence type="ECO:0000256" key="10">
    <source>
        <dbReference type="SAM" id="Phobius"/>
    </source>
</evidence>
<evidence type="ECO:0000256" key="4">
    <source>
        <dbReference type="ARBA" id="ARBA00022737"/>
    </source>
</evidence>
<dbReference type="EMBL" id="QPGR01000019">
    <property type="protein sequence ID" value="TBR78759.1"/>
    <property type="molecule type" value="Genomic_DNA"/>
</dbReference>
<feature type="domain" description="CBS" evidence="11">
    <location>
        <begin position="311"/>
        <end position="367"/>
    </location>
</feature>
<keyword evidence="6 8" id="KW-0129">CBS domain</keyword>
<dbReference type="Gene3D" id="3.30.465.10">
    <property type="match status" value="1"/>
</dbReference>
<feature type="domain" description="CNNM transmembrane" evidence="12">
    <location>
        <begin position="19"/>
        <end position="222"/>
    </location>
</feature>
<gene>
    <name evidence="13" type="ORF">DU473_07685</name>
</gene>
<keyword evidence="3 9" id="KW-0812">Transmembrane</keyword>
<dbReference type="InterPro" id="IPR046342">
    <property type="entry name" value="CBS_dom_sf"/>
</dbReference>
<comment type="subcellular location">
    <subcellularLocation>
        <location evidence="1">Cell membrane</location>
        <topology evidence="1">Multi-pass membrane protein</topology>
    </subcellularLocation>
</comment>
<organism evidence="13 14">
    <name type="scientific">Campylobacter novaezeelandiae</name>
    <dbReference type="NCBI Taxonomy" id="2267891"/>
    <lineage>
        <taxon>Bacteria</taxon>
        <taxon>Pseudomonadati</taxon>
        <taxon>Campylobacterota</taxon>
        <taxon>Epsilonproteobacteria</taxon>
        <taxon>Campylobacterales</taxon>
        <taxon>Campylobacteraceae</taxon>
        <taxon>Campylobacter</taxon>
    </lineage>
</organism>
<dbReference type="SMART" id="SM00116">
    <property type="entry name" value="CBS"/>
    <property type="match status" value="2"/>
</dbReference>
<evidence type="ECO:0000259" key="11">
    <source>
        <dbReference type="PROSITE" id="PS51371"/>
    </source>
</evidence>
<dbReference type="SUPFAM" id="SSF54631">
    <property type="entry name" value="CBS-domain pair"/>
    <property type="match status" value="1"/>
</dbReference>
<dbReference type="Gene3D" id="3.10.580.10">
    <property type="entry name" value="CBS-domain"/>
    <property type="match status" value="1"/>
</dbReference>
<dbReference type="AlphaFoldDB" id="A0A4V2JQD3"/>
<protein>
    <submittedName>
        <fullName evidence="13">HlyC/CorC family transporter</fullName>
    </submittedName>
</protein>
<keyword evidence="14" id="KW-1185">Reference proteome</keyword>
<feature type="transmembrane region" description="Helical" evidence="10">
    <location>
        <begin position="79"/>
        <end position="98"/>
    </location>
</feature>
<dbReference type="Proteomes" id="UP000292583">
    <property type="component" value="Unassembled WGS sequence"/>
</dbReference>
<keyword evidence="7 9" id="KW-0472">Membrane</keyword>
<evidence type="ECO:0000313" key="13">
    <source>
        <dbReference type="EMBL" id="TBR78759.1"/>
    </source>
</evidence>
<dbReference type="InterPro" id="IPR036318">
    <property type="entry name" value="FAD-bd_PCMH-like_sf"/>
</dbReference>
<dbReference type="InterPro" id="IPR016169">
    <property type="entry name" value="FAD-bd_PCMH_sub2"/>
</dbReference>
<evidence type="ECO:0000259" key="12">
    <source>
        <dbReference type="PROSITE" id="PS51846"/>
    </source>
</evidence>
<evidence type="ECO:0000256" key="7">
    <source>
        <dbReference type="ARBA" id="ARBA00023136"/>
    </source>
</evidence>
<comment type="caution">
    <text evidence="13">The sequence shown here is derived from an EMBL/GenBank/DDBJ whole genome shotgun (WGS) entry which is preliminary data.</text>
</comment>
<feature type="transmembrane region" description="Helical" evidence="10">
    <location>
        <begin position="118"/>
        <end position="143"/>
    </location>
</feature>
<keyword evidence="2" id="KW-1003">Cell membrane</keyword>
<dbReference type="PANTHER" id="PTHR43099:SF2">
    <property type="entry name" value="UPF0053 PROTEIN YRKA"/>
    <property type="match status" value="1"/>
</dbReference>
<dbReference type="Pfam" id="PF01595">
    <property type="entry name" value="CNNM"/>
    <property type="match status" value="1"/>
</dbReference>
<evidence type="ECO:0000256" key="8">
    <source>
        <dbReference type="PROSITE-ProRule" id="PRU00703"/>
    </source>
</evidence>
<keyword evidence="4" id="KW-0677">Repeat</keyword>
<dbReference type="RefSeq" id="WP_131186926.1">
    <property type="nucleotide sequence ID" value="NZ_JAENKT010000008.1"/>
</dbReference>
<feature type="transmembrane region" description="Helical" evidence="10">
    <location>
        <begin position="20"/>
        <end position="42"/>
    </location>
</feature>
<evidence type="ECO:0000256" key="6">
    <source>
        <dbReference type="ARBA" id="ARBA00023122"/>
    </source>
</evidence>
<dbReference type="PROSITE" id="PS51371">
    <property type="entry name" value="CBS"/>
    <property type="match status" value="2"/>
</dbReference>
<evidence type="ECO:0000256" key="1">
    <source>
        <dbReference type="ARBA" id="ARBA00004651"/>
    </source>
</evidence>
<evidence type="ECO:0000256" key="2">
    <source>
        <dbReference type="ARBA" id="ARBA00022475"/>
    </source>
</evidence>
<evidence type="ECO:0000256" key="9">
    <source>
        <dbReference type="PROSITE-ProRule" id="PRU01193"/>
    </source>
</evidence>
<keyword evidence="5 9" id="KW-1133">Transmembrane helix</keyword>
<dbReference type="InterPro" id="IPR005170">
    <property type="entry name" value="Transptr-assoc_dom"/>
</dbReference>
<dbReference type="InterPro" id="IPR044751">
    <property type="entry name" value="Ion_transp-like_CBS"/>
</dbReference>
<dbReference type="SUPFAM" id="SSF56176">
    <property type="entry name" value="FAD-binding/transporter-associated domain-like"/>
    <property type="match status" value="1"/>
</dbReference>
<accession>A0A4V2JQD3</accession>
<reference evidence="13 14" key="1">
    <citation type="submission" date="2018-07" db="EMBL/GenBank/DDBJ databases">
        <title>Campylobacter zealandensis sp. nov., isolated from birds and water in New Zealand.</title>
        <authorList>
            <person name="Wilkinson D.A."/>
            <person name="Biggs P.J."/>
            <person name="French N.P."/>
            <person name="Midwinter A.C."/>
        </authorList>
    </citation>
    <scope>NUCLEOTIDE SEQUENCE [LARGE SCALE GENOMIC DNA]</scope>
    <source>
        <strain evidence="13 14">B423b</strain>
    </source>
</reference>
<dbReference type="FunFam" id="3.10.580.10:FF:000002">
    <property type="entry name" value="Magnesium/cobalt efflux protein CorC"/>
    <property type="match status" value="1"/>
</dbReference>
<dbReference type="SMART" id="SM01091">
    <property type="entry name" value="CorC_HlyC"/>
    <property type="match status" value="1"/>
</dbReference>
<dbReference type="Pfam" id="PF03471">
    <property type="entry name" value="CorC_HlyC"/>
    <property type="match status" value="1"/>
</dbReference>
<dbReference type="InterPro" id="IPR051676">
    <property type="entry name" value="UPF0053_domain"/>
</dbReference>
<dbReference type="GO" id="GO:0050660">
    <property type="term" value="F:flavin adenine dinucleotide binding"/>
    <property type="evidence" value="ECO:0007669"/>
    <property type="project" value="InterPro"/>
</dbReference>
<dbReference type="PANTHER" id="PTHR43099">
    <property type="entry name" value="UPF0053 PROTEIN YRKA"/>
    <property type="match status" value="1"/>
</dbReference>
<dbReference type="PROSITE" id="PS51846">
    <property type="entry name" value="CNNM"/>
    <property type="match status" value="1"/>
</dbReference>
<proteinExistence type="predicted"/>
<dbReference type="GO" id="GO:0005886">
    <property type="term" value="C:plasma membrane"/>
    <property type="evidence" value="ECO:0007669"/>
    <property type="project" value="UniProtKB-SubCell"/>
</dbReference>
<dbReference type="InterPro" id="IPR000644">
    <property type="entry name" value="CBS_dom"/>
</dbReference>
<name>A0A4V2JQD3_9BACT</name>
<dbReference type="InterPro" id="IPR002550">
    <property type="entry name" value="CNNM"/>
</dbReference>
<evidence type="ECO:0000256" key="5">
    <source>
        <dbReference type="ARBA" id="ARBA00022989"/>
    </source>
</evidence>
<sequence length="458" mass="51838">MDPSQILDLNKTLSQTSFDASYSIFMISITIILVFLNGFFVLSEFSIVKVRKSKLEEYVKDKKANAKQALDITSKLDTYLSACQLGITLSSLALGWIGEPAIAKILETPLLKLGFNSVLIHTISFIIAFSIITLLHVVLGELVPKSIAIATADKAVLWIAKPLHLFWTLFLPFIKIFDFLAALTLKAFGIKPAKEYDLTHSEEEIKIIASESQKGGVLDEFETEIIRNAVDFSDTVAKEIMTPRKDMICLNKQKSYTENIQTICEHKHTRFPYIDGSKDTILGIIHIRDIIQNELINKNENLKNNKNLDNFVKPIVVVPENISISKVLVMMNKERSHTALVIDEYGGTAGILTIEDIMEEIIGEIKSENEEIDNYKQLAENVFEFQGRCDIEKVEELLEIKYDEDLEQVTIGGYVFNLLGHLPSVGEKIEDELCYYEVQKMNGNSIEQIKLTKKYKDD</sequence>